<comment type="caution">
    <text evidence="2">The sequence shown here is derived from an EMBL/GenBank/DDBJ whole genome shotgun (WGS) entry which is preliminary data.</text>
</comment>
<dbReference type="EMBL" id="PDKV01000066">
    <property type="protein sequence ID" value="PIB73133.1"/>
    <property type="molecule type" value="Genomic_DNA"/>
</dbReference>
<dbReference type="InterPro" id="IPR010060">
    <property type="entry name" value="NRPS_synth"/>
</dbReference>
<accession>A0A2G5P523</accession>
<dbReference type="Pfam" id="PF00668">
    <property type="entry name" value="Condensation"/>
    <property type="match status" value="1"/>
</dbReference>
<dbReference type="CDD" id="cd19543">
    <property type="entry name" value="DCL_NRPS"/>
    <property type="match status" value="1"/>
</dbReference>
<dbReference type="InterPro" id="IPR023213">
    <property type="entry name" value="CAT-like_dom_sf"/>
</dbReference>
<dbReference type="PANTHER" id="PTHR45398:SF1">
    <property type="entry name" value="ENZYME, PUTATIVE (JCVI)-RELATED"/>
    <property type="match status" value="1"/>
</dbReference>
<evidence type="ECO:0000313" key="3">
    <source>
        <dbReference type="Proteomes" id="UP000230971"/>
    </source>
</evidence>
<dbReference type="PANTHER" id="PTHR45398">
    <property type="match status" value="1"/>
</dbReference>
<evidence type="ECO:0000259" key="1">
    <source>
        <dbReference type="Pfam" id="PF00668"/>
    </source>
</evidence>
<dbReference type="GO" id="GO:0003824">
    <property type="term" value="F:catalytic activity"/>
    <property type="evidence" value="ECO:0007669"/>
    <property type="project" value="InterPro"/>
</dbReference>
<dbReference type="AlphaFoldDB" id="A0A2G5P523"/>
<dbReference type="GO" id="GO:0008610">
    <property type="term" value="P:lipid biosynthetic process"/>
    <property type="evidence" value="ECO:0007669"/>
    <property type="project" value="UniProtKB-ARBA"/>
</dbReference>
<dbReference type="Gene3D" id="3.30.559.30">
    <property type="entry name" value="Nonribosomal peptide synthetase, condensation domain"/>
    <property type="match status" value="2"/>
</dbReference>
<sequence>MGWFTTKYPVSLNLTGLSWGQVVAGEAGLGMLVKDAKEQLRALPNELTYGVLRYLNTEVDLAGSDPPIGFNYLGRLGVSAAEAGGEVWRISDEGLSLTAAGAALPMPLAHTVDLNAATVDTEAGPQLQANWIWAPSALDEAQIGELSRLWFEALAGICAHVRRGGGGLTPSDIAPARLSQRHIDQLAQRYQIADILPLTPLQQGLLFHTSTALEGGEDLYVLQLNLTLSGPVEQHRLREAVHNVVNRHPNLVARFCEQFDEPVQIIPADCAPGWRYLDLGDDDPDEIQRVCAVERAAVRDLADEPAFRAALIRTGDERHQLVLTVHHIVADGWSLPIVVGEIFADYGGQRLSPATPYRRFVDWLAERDHDAACAAWGEVLAGFDTPTLVAEPGRSGSGRRGVASFAVPAETTRALGELARARQVTVNTVLQGGWAVLLAALTGRHDVVFGTTVSGRPAELHGAESMVGMLINTVPVRAHMTAATTTAHLLDRLQHDHNHTLEHQHVALGDIHRLVGHDQLFDTLFVFENYPLDTTALSNSGGLAVTEFNNWEYNHYPLAVQALPGNELGLRVEYDTELFSAADIHTLVARLERVLVGMAAASGGLLSSLGVVDEV</sequence>
<organism evidence="2 3">
    <name type="scientific">Mycobacterium celatum</name>
    <dbReference type="NCBI Taxonomy" id="28045"/>
    <lineage>
        <taxon>Bacteria</taxon>
        <taxon>Bacillati</taxon>
        <taxon>Actinomycetota</taxon>
        <taxon>Actinomycetes</taxon>
        <taxon>Mycobacteriales</taxon>
        <taxon>Mycobacteriaceae</taxon>
        <taxon>Mycobacterium</taxon>
    </lineage>
</organism>
<dbReference type="InterPro" id="IPR001242">
    <property type="entry name" value="Condensation_dom"/>
</dbReference>
<protein>
    <submittedName>
        <fullName evidence="2">Non-ribosomal peptide synthetase</fullName>
    </submittedName>
</protein>
<gene>
    <name evidence="2" type="ORF">CQY23_23305</name>
</gene>
<dbReference type="Gene3D" id="3.30.559.10">
    <property type="entry name" value="Chloramphenicol acetyltransferase-like domain"/>
    <property type="match status" value="1"/>
</dbReference>
<dbReference type="Proteomes" id="UP000230971">
    <property type="component" value="Unassembled WGS sequence"/>
</dbReference>
<proteinExistence type="predicted"/>
<name>A0A2G5P523_MYCCE</name>
<feature type="non-terminal residue" evidence="2">
    <location>
        <position position="615"/>
    </location>
</feature>
<feature type="domain" description="Condensation" evidence="1">
    <location>
        <begin position="193"/>
        <end position="609"/>
    </location>
</feature>
<evidence type="ECO:0000313" key="2">
    <source>
        <dbReference type="EMBL" id="PIB73133.1"/>
    </source>
</evidence>
<dbReference type="SUPFAM" id="SSF52777">
    <property type="entry name" value="CoA-dependent acyltransferases"/>
    <property type="match status" value="3"/>
</dbReference>
<reference evidence="2 3" key="1">
    <citation type="journal article" date="2017" name="Infect. Genet. Evol.">
        <title>The new phylogeny of the genus Mycobacterium: The old and the news.</title>
        <authorList>
            <person name="Tortoli E."/>
            <person name="Fedrizzi T."/>
            <person name="Meehan C.J."/>
            <person name="Trovato A."/>
            <person name="Grottola A."/>
            <person name="Giacobazzi E."/>
            <person name="Serpini G.F."/>
            <person name="Tagliazucchi S."/>
            <person name="Fabio A."/>
            <person name="Bettua C."/>
            <person name="Bertorelli R."/>
            <person name="Frascaro F."/>
            <person name="De Sanctis V."/>
            <person name="Pecorari M."/>
            <person name="Jousson O."/>
            <person name="Segata N."/>
            <person name="Cirillo D.M."/>
        </authorList>
    </citation>
    <scope>NUCLEOTIDE SEQUENCE [LARGE SCALE GENOMIC DNA]</scope>
    <source>
        <strain evidence="2 3">NCTC 12882</strain>
    </source>
</reference>
<dbReference type="NCBIfam" id="TIGR01720">
    <property type="entry name" value="NRPS-para261"/>
    <property type="match status" value="1"/>
</dbReference>